<reference evidence="2 3" key="1">
    <citation type="journal article" date="2008" name="Nature">
        <title>The Trichoplax genome and the nature of placozoans.</title>
        <authorList>
            <person name="Srivastava M."/>
            <person name="Begovic E."/>
            <person name="Chapman J."/>
            <person name="Putnam N.H."/>
            <person name="Hellsten U."/>
            <person name="Kawashima T."/>
            <person name="Kuo A."/>
            <person name="Mitros T."/>
            <person name="Salamov A."/>
            <person name="Carpenter M.L."/>
            <person name="Signorovitch A.Y."/>
            <person name="Moreno M.A."/>
            <person name="Kamm K."/>
            <person name="Grimwood J."/>
            <person name="Schmutz J."/>
            <person name="Shapiro H."/>
            <person name="Grigoriev I.V."/>
            <person name="Buss L.W."/>
            <person name="Schierwater B."/>
            <person name="Dellaporta S.L."/>
            <person name="Rokhsar D.S."/>
        </authorList>
    </citation>
    <scope>NUCLEOTIDE SEQUENCE [LARGE SCALE GENOMIC DNA]</scope>
    <source>
        <strain evidence="2 3">Grell-BS-1999</strain>
    </source>
</reference>
<feature type="chain" id="PRO_5002798393" evidence="1">
    <location>
        <begin position="25"/>
        <end position="125"/>
    </location>
</feature>
<dbReference type="CTD" id="6754927"/>
<dbReference type="GeneID" id="6754927"/>
<dbReference type="AlphaFoldDB" id="B3RZE6"/>
<feature type="signal peptide" evidence="1">
    <location>
        <begin position="1"/>
        <end position="24"/>
    </location>
</feature>
<protein>
    <submittedName>
        <fullName evidence="2">Uncharacterized protein</fullName>
    </submittedName>
</protein>
<evidence type="ECO:0000256" key="1">
    <source>
        <dbReference type="SAM" id="SignalP"/>
    </source>
</evidence>
<keyword evidence="1" id="KW-0732">Signal</keyword>
<dbReference type="RefSeq" id="XP_002113357.1">
    <property type="nucleotide sequence ID" value="XM_002113321.1"/>
</dbReference>
<accession>B3RZE6</accession>
<dbReference type="KEGG" id="tad:TRIADDRAFT_57424"/>
<keyword evidence="3" id="KW-1185">Reference proteome</keyword>
<dbReference type="InParanoid" id="B3RZE6"/>
<name>B3RZE6_TRIAD</name>
<dbReference type="HOGENOM" id="CLU_1995536_0_0_1"/>
<dbReference type="Proteomes" id="UP000009022">
    <property type="component" value="Unassembled WGS sequence"/>
</dbReference>
<sequence>MASMNIKISFFIALFCLAFENSHGATQNSIIDSGNSIVTLVIKNRPYTSLYRYKDKEPYLSLIAEFKSGIITMMLGAVGNYTLPRIGSAKSESYCQLSTPVPTAVGNTVPTALPTDCSFLMISSN</sequence>
<dbReference type="EMBL" id="DS985246">
    <property type="protein sequence ID" value="EDV23831.1"/>
    <property type="molecule type" value="Genomic_DNA"/>
</dbReference>
<evidence type="ECO:0000313" key="2">
    <source>
        <dbReference type="EMBL" id="EDV23831.1"/>
    </source>
</evidence>
<gene>
    <name evidence="2" type="ORF">TRIADDRAFT_57424</name>
</gene>
<proteinExistence type="predicted"/>
<evidence type="ECO:0000313" key="3">
    <source>
        <dbReference type="Proteomes" id="UP000009022"/>
    </source>
</evidence>
<organism evidence="2 3">
    <name type="scientific">Trichoplax adhaerens</name>
    <name type="common">Trichoplax reptans</name>
    <dbReference type="NCBI Taxonomy" id="10228"/>
    <lineage>
        <taxon>Eukaryota</taxon>
        <taxon>Metazoa</taxon>
        <taxon>Placozoa</taxon>
        <taxon>Uniplacotomia</taxon>
        <taxon>Trichoplacea</taxon>
        <taxon>Trichoplacidae</taxon>
        <taxon>Trichoplax</taxon>
    </lineage>
</organism>